<organism evidence="1 2">
    <name type="scientific">Sphingomonas tagetis</name>
    <dbReference type="NCBI Taxonomy" id="2949092"/>
    <lineage>
        <taxon>Bacteria</taxon>
        <taxon>Pseudomonadati</taxon>
        <taxon>Pseudomonadota</taxon>
        <taxon>Alphaproteobacteria</taxon>
        <taxon>Sphingomonadales</taxon>
        <taxon>Sphingomonadaceae</taxon>
        <taxon>Sphingomonas</taxon>
    </lineage>
</organism>
<protein>
    <submittedName>
        <fullName evidence="1">Uncharacterized protein</fullName>
    </submittedName>
</protein>
<dbReference type="Proteomes" id="UP001139451">
    <property type="component" value="Unassembled WGS sequence"/>
</dbReference>
<comment type="caution">
    <text evidence="1">The sequence shown here is derived from an EMBL/GenBank/DDBJ whole genome shotgun (WGS) entry which is preliminary data.</text>
</comment>
<accession>A0A9X2KNF8</accession>
<proteinExistence type="predicted"/>
<reference evidence="1" key="1">
    <citation type="submission" date="2022-05" db="EMBL/GenBank/DDBJ databases">
        <title>Sphingomonas sp. strain MG17 Genome sequencing and assembly.</title>
        <authorList>
            <person name="Kim I."/>
        </authorList>
    </citation>
    <scope>NUCLEOTIDE SEQUENCE</scope>
    <source>
        <strain evidence="1">MG17</strain>
    </source>
</reference>
<evidence type="ECO:0000313" key="1">
    <source>
        <dbReference type="EMBL" id="MCP3732491.1"/>
    </source>
</evidence>
<name>A0A9X2KNF8_9SPHN</name>
<evidence type="ECO:0000313" key="2">
    <source>
        <dbReference type="Proteomes" id="UP001139451"/>
    </source>
</evidence>
<sequence length="59" mass="6456">MGFLTAADLKRLGDGFARHFPVEHDDIFADLLRGLDAIEASPLGHGVTLQPVIRNDMPK</sequence>
<dbReference type="RefSeq" id="WP_254295999.1">
    <property type="nucleotide sequence ID" value="NZ_JAMLDX010000019.1"/>
</dbReference>
<gene>
    <name evidence="1" type="ORF">M9978_18875</name>
</gene>
<dbReference type="AlphaFoldDB" id="A0A9X2KNF8"/>
<keyword evidence="2" id="KW-1185">Reference proteome</keyword>
<dbReference type="EMBL" id="JAMLDX010000019">
    <property type="protein sequence ID" value="MCP3732491.1"/>
    <property type="molecule type" value="Genomic_DNA"/>
</dbReference>